<proteinExistence type="predicted"/>
<dbReference type="VEuPathDB" id="PlasmoDB:PVW1_140081900"/>
<organism evidence="1">
    <name type="scientific">Plasmodium vivax</name>
    <name type="common">malaria parasite P. vivax</name>
    <dbReference type="NCBI Taxonomy" id="5855"/>
    <lineage>
        <taxon>Eukaryota</taxon>
        <taxon>Sar</taxon>
        <taxon>Alveolata</taxon>
        <taxon>Apicomplexa</taxon>
        <taxon>Aconoidasida</taxon>
        <taxon>Haemosporida</taxon>
        <taxon>Plasmodiidae</taxon>
        <taxon>Plasmodium</taxon>
        <taxon>Plasmodium (Plasmodium)</taxon>
    </lineage>
</organism>
<dbReference type="VEuPathDB" id="PlasmoDB:PVP01_0009300"/>
<accession>A0A565A5T2</accession>
<dbReference type="OrthoDB" id="382684at2759"/>
<dbReference type="AlphaFoldDB" id="A0A565A5T2"/>
<dbReference type="InterPro" id="IPR008780">
    <property type="entry name" value="Plasmodium_Vir"/>
</dbReference>
<evidence type="ECO:0000313" key="1">
    <source>
        <dbReference type="EMBL" id="VVA00217.1"/>
    </source>
</evidence>
<dbReference type="VEuPathDB" id="PlasmoDB:PVPAM_060006200"/>
<dbReference type="Pfam" id="PF05795">
    <property type="entry name" value="Plasmodium_Vir"/>
    <property type="match status" value="1"/>
</dbReference>
<protein>
    <submittedName>
        <fullName evidence="1">VIR protein</fullName>
    </submittedName>
</protein>
<reference evidence="1" key="1">
    <citation type="submission" date="2016-07" db="EMBL/GenBank/DDBJ databases">
        <authorList>
            <consortium name="Pathogen Informatics"/>
        </authorList>
    </citation>
    <scope>NUCLEOTIDE SEQUENCE</scope>
</reference>
<gene>
    <name evidence="1" type="ORF">PVP01_0009300</name>
</gene>
<dbReference type="Proteomes" id="UP000220605">
    <property type="component" value="Unassembled WGS sequence"/>
</dbReference>
<dbReference type="EMBL" id="FLZR02000050">
    <property type="protein sequence ID" value="VVA00217.1"/>
    <property type="molecule type" value="Genomic_DNA"/>
</dbReference>
<sequence length="361" mass="42025">MGTHLTKKDLEKLTSNILYSNFEDDKWTYTNYTFYSSIIDDENLYPLYKQIFPKLLNALCYVYTKKVYLRNTDSDLCSYMYYWIGEKIYDISDSTPMFTKIMNMLYGEFNITDNGRICEPLDTSIDKETFKKNKMLFDYSKNYEHINLSTVSGSTTCEKDYINFINEYITIYKDAHSNCNKVDQKNYDCTYFHKLFEKDEHTKLTSFYCRQQNTPTLSTETHEGHQEEEDNIFPFPTREQYPKSVGHHIARNHSPNVHGYTRLNTVSVAHRALDDNTPPITDQTAEGGSSRTIAGSVVPVLGVSSISLLLYKVTPVGGFINKLLGRNMNMHNNIENMDMFNPYSDEMDPGGRRMNISYHRF</sequence>
<name>A0A565A5T2_PLAVI</name>